<reference evidence="7" key="1">
    <citation type="submission" date="2025-08" db="UniProtKB">
        <authorList>
            <consortium name="Ensembl"/>
        </authorList>
    </citation>
    <scope>IDENTIFICATION</scope>
</reference>
<evidence type="ECO:0000259" key="6">
    <source>
        <dbReference type="PROSITE" id="PS52033"/>
    </source>
</evidence>
<reference evidence="7" key="2">
    <citation type="submission" date="2025-09" db="UniProtKB">
        <authorList>
            <consortium name="Ensembl"/>
        </authorList>
    </citation>
    <scope>IDENTIFICATION</scope>
</reference>
<evidence type="ECO:0000256" key="5">
    <source>
        <dbReference type="SAM" id="SignalP"/>
    </source>
</evidence>
<dbReference type="InterPro" id="IPR049897">
    <property type="entry name" value="CYSTATIN_LXN"/>
</dbReference>
<comment type="similarity">
    <text evidence="1 4">Belongs to the protease inhibitor I47 (latexin) family.</text>
</comment>
<evidence type="ECO:0000256" key="1">
    <source>
        <dbReference type="ARBA" id="ARBA00010083"/>
    </source>
</evidence>
<evidence type="ECO:0000313" key="8">
    <source>
        <dbReference type="Proteomes" id="UP000694421"/>
    </source>
</evidence>
<dbReference type="InterPro" id="IPR009684">
    <property type="entry name" value="Latexin"/>
</dbReference>
<dbReference type="PANTHER" id="PTHR28591:SF2">
    <property type="entry name" value="RETINOIC ACID RECEPTOR RESPONDER PROTEIN 1"/>
    <property type="match status" value="1"/>
</dbReference>
<name>A0A8D0BBR3_SALMN</name>
<proteinExistence type="inferred from homology"/>
<dbReference type="OMA" id="WIRKDDF"/>
<keyword evidence="8" id="KW-1185">Reference proteome</keyword>
<evidence type="ECO:0000256" key="2">
    <source>
        <dbReference type="ARBA" id="ARBA00022690"/>
    </source>
</evidence>
<feature type="signal peptide" evidence="5">
    <location>
        <begin position="1"/>
        <end position="28"/>
    </location>
</feature>
<dbReference type="PROSITE" id="PS52033">
    <property type="entry name" value="CYSTATIN_LXN"/>
    <property type="match status" value="2"/>
</dbReference>
<dbReference type="GeneTree" id="ENSGT00530000063813"/>
<feature type="domain" description="Cystatin LXN-type" evidence="6">
    <location>
        <begin position="152"/>
        <end position="254"/>
    </location>
</feature>
<dbReference type="Gene3D" id="3.10.450.10">
    <property type="match status" value="2"/>
</dbReference>
<dbReference type="GO" id="GO:0008191">
    <property type="term" value="F:metalloendopeptidase inhibitor activity"/>
    <property type="evidence" value="ECO:0007669"/>
    <property type="project" value="UniProtKB-UniRule"/>
</dbReference>
<feature type="domain" description="Cystatin LXN-type" evidence="6">
    <location>
        <begin position="39"/>
        <end position="144"/>
    </location>
</feature>
<protein>
    <submittedName>
        <fullName evidence="7">Retinoic acid receptor responder 1</fullName>
    </submittedName>
</protein>
<accession>A0A8D0BBR3</accession>
<dbReference type="InterPro" id="IPR046350">
    <property type="entry name" value="Cystatin_sf"/>
</dbReference>
<evidence type="ECO:0000256" key="3">
    <source>
        <dbReference type="ARBA" id="ARBA00022737"/>
    </source>
</evidence>
<keyword evidence="3" id="KW-0677">Repeat</keyword>
<evidence type="ECO:0000313" key="7">
    <source>
        <dbReference type="Ensembl" id="ENSSMRP00000001624.1"/>
    </source>
</evidence>
<dbReference type="GO" id="GO:0005615">
    <property type="term" value="C:extracellular space"/>
    <property type="evidence" value="ECO:0007669"/>
    <property type="project" value="TreeGrafter"/>
</dbReference>
<dbReference type="SUPFAM" id="SSF54403">
    <property type="entry name" value="Cystatin/monellin"/>
    <property type="match status" value="2"/>
</dbReference>
<dbReference type="Pfam" id="PF06907">
    <property type="entry name" value="LXN"/>
    <property type="match status" value="1"/>
</dbReference>
<organism evidence="7 8">
    <name type="scientific">Salvator merianae</name>
    <name type="common">Argentine black and white tegu</name>
    <name type="synonym">Tupinambis merianae</name>
    <dbReference type="NCBI Taxonomy" id="96440"/>
    <lineage>
        <taxon>Eukaryota</taxon>
        <taxon>Metazoa</taxon>
        <taxon>Chordata</taxon>
        <taxon>Craniata</taxon>
        <taxon>Vertebrata</taxon>
        <taxon>Euteleostomi</taxon>
        <taxon>Lepidosauria</taxon>
        <taxon>Squamata</taxon>
        <taxon>Bifurcata</taxon>
        <taxon>Unidentata</taxon>
        <taxon>Episquamata</taxon>
        <taxon>Laterata</taxon>
        <taxon>Teiioidea</taxon>
        <taxon>Teiidae</taxon>
        <taxon>Salvator</taxon>
    </lineage>
</organism>
<sequence length="277" mass="30503">MQRLSATLSVTALAAALLVLASPRPACALSFDDNALIREEQLLFPSRGQLKPSSLEATQAAQTAINYLNSDRGSPSSLRKPGYVKRASVKSIPGVGHKYFLQFTTKDFLNGQNLGLCLATVTYRKRKPKPVVFISCSKEKDTAQRLKEDYDIYRSLRDSFGTSKASSSHLWALGTMGSSYIAWEKATEDGSYVMTDMADVKPWKRGDGSLEYDYKAVLLKGFSQFLSCHVRLTWKPEQPAKVKYDCSSVDESAESADGSGGEIELASGFFIQSENNF</sequence>
<dbReference type="PANTHER" id="PTHR28591">
    <property type="entry name" value="LATEXIN"/>
    <property type="match status" value="1"/>
</dbReference>
<dbReference type="Proteomes" id="UP000694421">
    <property type="component" value="Unplaced"/>
</dbReference>
<keyword evidence="5" id="KW-0732">Signal</keyword>
<evidence type="ECO:0000256" key="4">
    <source>
        <dbReference type="PROSITE-ProRule" id="PRU01377"/>
    </source>
</evidence>
<keyword evidence="2 4" id="KW-0646">Protease inhibitor</keyword>
<dbReference type="Ensembl" id="ENSSMRT00000001953.1">
    <property type="protein sequence ID" value="ENSSMRP00000001624.1"/>
    <property type="gene ID" value="ENSSMRG00000001415.1"/>
</dbReference>
<feature type="chain" id="PRO_5034196603" evidence="5">
    <location>
        <begin position="29"/>
        <end position="277"/>
    </location>
</feature>
<dbReference type="AlphaFoldDB" id="A0A8D0BBR3"/>